<dbReference type="InterPro" id="IPR046947">
    <property type="entry name" value="LytR-like"/>
</dbReference>
<sequence length="254" mass="29519">MKVLIVEDERPASENLVEELQAIDDKIDVVAGCNSVDETIRWLNKNPAPDLILMDIQLSDGLSFNIFKACDITCPVIFTTAYDKYLTQAFEYSSIDYLLKPISQDRLKHAIKKYKALRNHFVTNHEQWANGTNGDYGHHSVRSRILVRKGVEFQAVRVEDTGYFFTEHKLVFLVDKENRKYMAEKNNLSELEEELDKNIFYRANRKFIINANYIKRFKPMERSKISVELTLPVSEEIIISQENAASFKKWIAQS</sequence>
<dbReference type="RefSeq" id="WP_188935996.1">
    <property type="nucleotide sequence ID" value="NZ_BMJC01000005.1"/>
</dbReference>
<evidence type="ECO:0000259" key="2">
    <source>
        <dbReference type="PROSITE" id="PS50110"/>
    </source>
</evidence>
<accession>A0A8J2UHE7</accession>
<dbReference type="GO" id="GO:0003677">
    <property type="term" value="F:DNA binding"/>
    <property type="evidence" value="ECO:0007669"/>
    <property type="project" value="UniProtKB-KW"/>
</dbReference>
<protein>
    <submittedName>
        <fullName evidence="3">DNA-binding response regulator</fullName>
    </submittedName>
</protein>
<reference evidence="3" key="2">
    <citation type="submission" date="2020-09" db="EMBL/GenBank/DDBJ databases">
        <authorList>
            <person name="Sun Q."/>
            <person name="Zhou Y."/>
        </authorList>
    </citation>
    <scope>NUCLEOTIDE SEQUENCE</scope>
    <source>
        <strain evidence="3">CGMCC 1.15448</strain>
    </source>
</reference>
<evidence type="ECO:0000313" key="4">
    <source>
        <dbReference type="Proteomes" id="UP000607559"/>
    </source>
</evidence>
<dbReference type="PANTHER" id="PTHR37299:SF1">
    <property type="entry name" value="STAGE 0 SPORULATION PROTEIN A HOMOLOG"/>
    <property type="match status" value="1"/>
</dbReference>
<dbReference type="SMART" id="SM00850">
    <property type="entry name" value="LytTR"/>
    <property type="match status" value="1"/>
</dbReference>
<dbReference type="SMART" id="SM00448">
    <property type="entry name" value="REC"/>
    <property type="match status" value="1"/>
</dbReference>
<dbReference type="Proteomes" id="UP000607559">
    <property type="component" value="Unassembled WGS sequence"/>
</dbReference>
<gene>
    <name evidence="3" type="ORF">GCM10011511_44640</name>
</gene>
<keyword evidence="3" id="KW-0238">DNA-binding</keyword>
<dbReference type="PANTHER" id="PTHR37299">
    <property type="entry name" value="TRANSCRIPTIONAL REGULATOR-RELATED"/>
    <property type="match status" value="1"/>
</dbReference>
<keyword evidence="1" id="KW-0597">Phosphoprotein</keyword>
<reference evidence="3" key="1">
    <citation type="journal article" date="2014" name="Int. J. Syst. Evol. Microbiol.">
        <title>Complete genome sequence of Corynebacterium casei LMG S-19264T (=DSM 44701T), isolated from a smear-ripened cheese.</title>
        <authorList>
            <consortium name="US DOE Joint Genome Institute (JGI-PGF)"/>
            <person name="Walter F."/>
            <person name="Albersmeier A."/>
            <person name="Kalinowski J."/>
            <person name="Ruckert C."/>
        </authorList>
    </citation>
    <scope>NUCLEOTIDE SEQUENCE</scope>
    <source>
        <strain evidence="3">CGMCC 1.15448</strain>
    </source>
</reference>
<dbReference type="InterPro" id="IPR001789">
    <property type="entry name" value="Sig_transdc_resp-reg_receiver"/>
</dbReference>
<feature type="modified residue" description="4-aspartylphosphate" evidence="1">
    <location>
        <position position="55"/>
    </location>
</feature>
<evidence type="ECO:0000256" key="1">
    <source>
        <dbReference type="PROSITE-ProRule" id="PRU00169"/>
    </source>
</evidence>
<feature type="domain" description="Response regulatory" evidence="2">
    <location>
        <begin position="2"/>
        <end position="115"/>
    </location>
</feature>
<dbReference type="InterPro" id="IPR007492">
    <property type="entry name" value="LytTR_DNA-bd_dom"/>
</dbReference>
<dbReference type="Pfam" id="PF00072">
    <property type="entry name" value="Response_reg"/>
    <property type="match status" value="1"/>
</dbReference>
<dbReference type="Pfam" id="PF04397">
    <property type="entry name" value="LytTR"/>
    <property type="match status" value="1"/>
</dbReference>
<organism evidence="3 4">
    <name type="scientific">Puia dinghuensis</name>
    <dbReference type="NCBI Taxonomy" id="1792502"/>
    <lineage>
        <taxon>Bacteria</taxon>
        <taxon>Pseudomonadati</taxon>
        <taxon>Bacteroidota</taxon>
        <taxon>Chitinophagia</taxon>
        <taxon>Chitinophagales</taxon>
        <taxon>Chitinophagaceae</taxon>
        <taxon>Puia</taxon>
    </lineage>
</organism>
<comment type="caution">
    <text evidence="3">The sequence shown here is derived from an EMBL/GenBank/DDBJ whole genome shotgun (WGS) entry which is preliminary data.</text>
</comment>
<dbReference type="EMBL" id="BMJC01000005">
    <property type="protein sequence ID" value="GGB15859.1"/>
    <property type="molecule type" value="Genomic_DNA"/>
</dbReference>
<dbReference type="SUPFAM" id="SSF52172">
    <property type="entry name" value="CheY-like"/>
    <property type="match status" value="1"/>
</dbReference>
<dbReference type="Gene3D" id="2.40.50.1020">
    <property type="entry name" value="LytTr DNA-binding domain"/>
    <property type="match status" value="1"/>
</dbReference>
<dbReference type="GO" id="GO:0000156">
    <property type="term" value="F:phosphorelay response regulator activity"/>
    <property type="evidence" value="ECO:0007669"/>
    <property type="project" value="InterPro"/>
</dbReference>
<evidence type="ECO:0000313" key="3">
    <source>
        <dbReference type="EMBL" id="GGB15859.1"/>
    </source>
</evidence>
<keyword evidence="4" id="KW-1185">Reference proteome</keyword>
<dbReference type="InterPro" id="IPR011006">
    <property type="entry name" value="CheY-like_superfamily"/>
</dbReference>
<dbReference type="AlphaFoldDB" id="A0A8J2UHE7"/>
<name>A0A8J2UHE7_9BACT</name>
<dbReference type="Gene3D" id="3.40.50.2300">
    <property type="match status" value="1"/>
</dbReference>
<dbReference type="PROSITE" id="PS50110">
    <property type="entry name" value="RESPONSE_REGULATORY"/>
    <property type="match status" value="1"/>
</dbReference>
<proteinExistence type="predicted"/>